<comment type="function">
    <text evidence="1">Catalyzes the phosphorylation of riboflavin to FMN followed by the adenylation of FMN to FAD.</text>
</comment>
<evidence type="ECO:0000256" key="3">
    <source>
        <dbReference type="ARBA" id="ARBA00005201"/>
    </source>
</evidence>
<keyword evidence="20" id="KW-1185">Reference proteome</keyword>
<dbReference type="SUPFAM" id="SSF82114">
    <property type="entry name" value="Riboflavin kinase-like"/>
    <property type="match status" value="1"/>
</dbReference>
<evidence type="ECO:0000256" key="7">
    <source>
        <dbReference type="ARBA" id="ARBA00022695"/>
    </source>
</evidence>
<dbReference type="InterPro" id="IPR015864">
    <property type="entry name" value="FAD_synthase"/>
</dbReference>
<dbReference type="PANTHER" id="PTHR22749:SF6">
    <property type="entry name" value="RIBOFLAVIN KINASE"/>
    <property type="match status" value="1"/>
</dbReference>
<dbReference type="CDD" id="cd02064">
    <property type="entry name" value="FAD_synthetase_N"/>
    <property type="match status" value="1"/>
</dbReference>
<organism evidence="17 19">
    <name type="scientific">Archangium gephyra</name>
    <dbReference type="NCBI Taxonomy" id="48"/>
    <lineage>
        <taxon>Bacteria</taxon>
        <taxon>Pseudomonadati</taxon>
        <taxon>Myxococcota</taxon>
        <taxon>Myxococcia</taxon>
        <taxon>Myxococcales</taxon>
        <taxon>Cystobacterineae</taxon>
        <taxon>Archangiaceae</taxon>
        <taxon>Archangium</taxon>
    </lineage>
</organism>
<dbReference type="GO" id="GO:0005524">
    <property type="term" value="F:ATP binding"/>
    <property type="evidence" value="ECO:0007669"/>
    <property type="project" value="UniProtKB-UniRule"/>
</dbReference>
<evidence type="ECO:0000256" key="11">
    <source>
        <dbReference type="ARBA" id="ARBA00022840"/>
    </source>
</evidence>
<dbReference type="KEGG" id="age:AA314_08292"/>
<dbReference type="Proteomes" id="UP000256345">
    <property type="component" value="Unassembled WGS sequence"/>
</dbReference>
<dbReference type="PIRSF" id="PIRSF004491">
    <property type="entry name" value="FAD_Synth"/>
    <property type="match status" value="1"/>
</dbReference>
<dbReference type="Gene3D" id="2.40.30.30">
    <property type="entry name" value="Riboflavin kinase-like"/>
    <property type="match status" value="1"/>
</dbReference>
<dbReference type="EC" id="2.7.1.26" evidence="15"/>
<dbReference type="Pfam" id="PF06574">
    <property type="entry name" value="FAD_syn"/>
    <property type="match status" value="1"/>
</dbReference>
<evidence type="ECO:0000256" key="4">
    <source>
        <dbReference type="ARBA" id="ARBA00022630"/>
    </source>
</evidence>
<reference evidence="17 19" key="1">
    <citation type="submission" date="2015-05" db="EMBL/GenBank/DDBJ databases">
        <title>Genome assembly of Archangium gephyra DSM 2261.</title>
        <authorList>
            <person name="Sharma G."/>
            <person name="Subramanian S."/>
        </authorList>
    </citation>
    <scope>NUCLEOTIDE SEQUENCE [LARGE SCALE GENOMIC DNA]</scope>
    <source>
        <strain evidence="17 19">DSM 2261</strain>
    </source>
</reference>
<evidence type="ECO:0000259" key="16">
    <source>
        <dbReference type="SMART" id="SM00904"/>
    </source>
</evidence>
<dbReference type="SUPFAM" id="SSF52374">
    <property type="entry name" value="Nucleotidylyl transferase"/>
    <property type="match status" value="1"/>
</dbReference>
<dbReference type="SMART" id="SM00904">
    <property type="entry name" value="Flavokinase"/>
    <property type="match status" value="1"/>
</dbReference>
<dbReference type="InterPro" id="IPR014729">
    <property type="entry name" value="Rossmann-like_a/b/a_fold"/>
</dbReference>
<gene>
    <name evidence="17" type="ORF">AA314_08292</name>
    <name evidence="18" type="ORF">ATI61_105353</name>
</gene>
<evidence type="ECO:0000256" key="8">
    <source>
        <dbReference type="ARBA" id="ARBA00022741"/>
    </source>
</evidence>
<dbReference type="InterPro" id="IPR015865">
    <property type="entry name" value="Riboflavin_kinase_bac/euk"/>
</dbReference>
<keyword evidence="5 15" id="KW-0288">FMN</keyword>
<dbReference type="EMBL" id="CP011509">
    <property type="protein sequence ID" value="AKJ06666.1"/>
    <property type="molecule type" value="Genomic_DNA"/>
</dbReference>
<evidence type="ECO:0000256" key="10">
    <source>
        <dbReference type="ARBA" id="ARBA00022827"/>
    </source>
</evidence>
<evidence type="ECO:0000256" key="6">
    <source>
        <dbReference type="ARBA" id="ARBA00022679"/>
    </source>
</evidence>
<comment type="catalytic activity">
    <reaction evidence="13 15">
        <text>riboflavin + ATP = FMN + ADP + H(+)</text>
        <dbReference type="Rhea" id="RHEA:14357"/>
        <dbReference type="ChEBI" id="CHEBI:15378"/>
        <dbReference type="ChEBI" id="CHEBI:30616"/>
        <dbReference type="ChEBI" id="CHEBI:57986"/>
        <dbReference type="ChEBI" id="CHEBI:58210"/>
        <dbReference type="ChEBI" id="CHEBI:456216"/>
        <dbReference type="EC" id="2.7.1.26"/>
    </reaction>
</comment>
<keyword evidence="8 15" id="KW-0547">Nucleotide-binding</keyword>
<evidence type="ECO:0000313" key="20">
    <source>
        <dbReference type="Proteomes" id="UP000256345"/>
    </source>
</evidence>
<dbReference type="Gene3D" id="3.40.50.620">
    <property type="entry name" value="HUPs"/>
    <property type="match status" value="1"/>
</dbReference>
<dbReference type="RefSeq" id="WP_047862945.1">
    <property type="nucleotide sequence ID" value="NZ_CP011509.1"/>
</dbReference>
<evidence type="ECO:0000256" key="9">
    <source>
        <dbReference type="ARBA" id="ARBA00022777"/>
    </source>
</evidence>
<evidence type="ECO:0000313" key="17">
    <source>
        <dbReference type="EMBL" id="AKJ06666.1"/>
    </source>
</evidence>
<dbReference type="EMBL" id="QUMU01000005">
    <property type="protein sequence ID" value="REG32026.1"/>
    <property type="molecule type" value="Genomic_DNA"/>
</dbReference>
<dbReference type="NCBIfam" id="NF004162">
    <property type="entry name" value="PRK05627.1-5"/>
    <property type="match status" value="1"/>
</dbReference>
<reference evidence="18 20" key="2">
    <citation type="submission" date="2018-08" db="EMBL/GenBank/DDBJ databases">
        <title>Genomic Encyclopedia of Archaeal and Bacterial Type Strains, Phase II (KMG-II): from individual species to whole genera.</title>
        <authorList>
            <person name="Goeker M."/>
        </authorList>
    </citation>
    <scope>NUCLEOTIDE SEQUENCE [LARGE SCALE GENOMIC DNA]</scope>
    <source>
        <strain evidence="18 20">DSM 2261</strain>
    </source>
</reference>
<evidence type="ECO:0000313" key="18">
    <source>
        <dbReference type="EMBL" id="REG32026.1"/>
    </source>
</evidence>
<dbReference type="Proteomes" id="UP000035579">
    <property type="component" value="Chromosome"/>
</dbReference>
<evidence type="ECO:0000256" key="2">
    <source>
        <dbReference type="ARBA" id="ARBA00004726"/>
    </source>
</evidence>
<protein>
    <recommendedName>
        <fullName evidence="15">Riboflavin biosynthesis protein</fullName>
    </recommendedName>
    <domain>
        <recommendedName>
            <fullName evidence="15">Riboflavin kinase</fullName>
            <ecNumber evidence="15">2.7.1.26</ecNumber>
        </recommendedName>
        <alternativeName>
            <fullName evidence="15">Flavokinase</fullName>
        </alternativeName>
    </domain>
    <domain>
        <recommendedName>
            <fullName evidence="15">FMN adenylyltransferase</fullName>
            <ecNumber evidence="15">2.7.7.2</ecNumber>
        </recommendedName>
        <alternativeName>
            <fullName evidence="15">FAD pyrophosphorylase</fullName>
        </alternativeName>
        <alternativeName>
            <fullName evidence="15">FAD synthase</fullName>
        </alternativeName>
    </domain>
</protein>
<evidence type="ECO:0000256" key="14">
    <source>
        <dbReference type="ARBA" id="ARBA00049494"/>
    </source>
</evidence>
<dbReference type="GO" id="GO:0009398">
    <property type="term" value="P:FMN biosynthetic process"/>
    <property type="evidence" value="ECO:0007669"/>
    <property type="project" value="UniProtKB-UniRule"/>
</dbReference>
<keyword evidence="12" id="KW-0511">Multifunctional enzyme</keyword>
<comment type="similarity">
    <text evidence="15">Belongs to the ribF family.</text>
</comment>
<dbReference type="NCBIfam" id="NF004160">
    <property type="entry name" value="PRK05627.1-3"/>
    <property type="match status" value="1"/>
</dbReference>
<keyword evidence="4 15" id="KW-0285">Flavoprotein</keyword>
<comment type="pathway">
    <text evidence="3 15">Cofactor biosynthesis; FMN biosynthesis; FMN from riboflavin (ATP route): step 1/1.</text>
</comment>
<dbReference type="InterPro" id="IPR023468">
    <property type="entry name" value="Riboflavin_kinase"/>
</dbReference>
<evidence type="ECO:0000313" key="19">
    <source>
        <dbReference type="Proteomes" id="UP000035579"/>
    </source>
</evidence>
<keyword evidence="6 15" id="KW-0808">Transferase</keyword>
<dbReference type="GO" id="GO:0008531">
    <property type="term" value="F:riboflavin kinase activity"/>
    <property type="evidence" value="ECO:0007669"/>
    <property type="project" value="UniProtKB-UniRule"/>
</dbReference>
<keyword evidence="11 15" id="KW-0067">ATP-binding</keyword>
<evidence type="ECO:0000256" key="1">
    <source>
        <dbReference type="ARBA" id="ARBA00002121"/>
    </source>
</evidence>
<dbReference type="Pfam" id="PF01687">
    <property type="entry name" value="Flavokinase"/>
    <property type="match status" value="1"/>
</dbReference>
<comment type="pathway">
    <text evidence="2 15">Cofactor biosynthesis; FAD biosynthesis; FAD from FMN: step 1/1.</text>
</comment>
<dbReference type="FunFam" id="3.40.50.620:FF:000021">
    <property type="entry name" value="Riboflavin biosynthesis protein"/>
    <property type="match status" value="1"/>
</dbReference>
<proteinExistence type="inferred from homology"/>
<evidence type="ECO:0000256" key="12">
    <source>
        <dbReference type="ARBA" id="ARBA00023268"/>
    </source>
</evidence>
<keyword evidence="9 15" id="KW-0418">Kinase</keyword>
<dbReference type="NCBIfam" id="TIGR00083">
    <property type="entry name" value="ribF"/>
    <property type="match status" value="1"/>
</dbReference>
<comment type="catalytic activity">
    <reaction evidence="14 15">
        <text>FMN + ATP + H(+) = FAD + diphosphate</text>
        <dbReference type="Rhea" id="RHEA:17237"/>
        <dbReference type="ChEBI" id="CHEBI:15378"/>
        <dbReference type="ChEBI" id="CHEBI:30616"/>
        <dbReference type="ChEBI" id="CHEBI:33019"/>
        <dbReference type="ChEBI" id="CHEBI:57692"/>
        <dbReference type="ChEBI" id="CHEBI:58210"/>
        <dbReference type="EC" id="2.7.7.2"/>
    </reaction>
</comment>
<evidence type="ECO:0000256" key="15">
    <source>
        <dbReference type="PIRNR" id="PIRNR004491"/>
    </source>
</evidence>
<dbReference type="GO" id="GO:0009231">
    <property type="term" value="P:riboflavin biosynthetic process"/>
    <property type="evidence" value="ECO:0007669"/>
    <property type="project" value="InterPro"/>
</dbReference>
<sequence>MKVFHGVTEARELAGCSLALGNFDGVHLGHQALFAEVRRQGAPTAALTFQPHPGKVLQPDLAPKLISLLPRKLELFEACGLEAAVVQPFTREYARHSPRDFEASLLDVLGARHLVVGYDFTYGAARAGTADTLREAAAARGAQVHVVPPVTVDGVVASSSKVREYILEGRVSAAQRLLGRPFDLDGTVVTGHGRGRGIGFPTANVDTQNELRPAAGVYAIRVRFLGAPASSPDAPWLPGVANIGVKPTFGVNEVTIEAHLLDFSGDLYGRELRVQFLERLRPERRFGSVAELVGQIKRDVEAARAVIARASE</sequence>
<evidence type="ECO:0000256" key="13">
    <source>
        <dbReference type="ARBA" id="ARBA00047880"/>
    </source>
</evidence>
<accession>A0AAC8QGH4</accession>
<name>A0AAC8QGH4_9BACT</name>
<dbReference type="InterPro" id="IPR023465">
    <property type="entry name" value="Riboflavin_kinase_dom_sf"/>
</dbReference>
<feature type="domain" description="Riboflavin kinase" evidence="16">
    <location>
        <begin position="177"/>
        <end position="308"/>
    </location>
</feature>
<keyword evidence="10 15" id="KW-0274">FAD</keyword>
<dbReference type="PANTHER" id="PTHR22749">
    <property type="entry name" value="RIBOFLAVIN KINASE/FMN ADENYLYLTRANSFERASE"/>
    <property type="match status" value="1"/>
</dbReference>
<dbReference type="GO" id="GO:0003919">
    <property type="term" value="F:FMN adenylyltransferase activity"/>
    <property type="evidence" value="ECO:0007669"/>
    <property type="project" value="UniProtKB-UniRule"/>
</dbReference>
<dbReference type="AlphaFoldDB" id="A0AAC8QGH4"/>
<dbReference type="InterPro" id="IPR002606">
    <property type="entry name" value="Riboflavin_kinase_bac"/>
</dbReference>
<evidence type="ECO:0000256" key="5">
    <source>
        <dbReference type="ARBA" id="ARBA00022643"/>
    </source>
</evidence>
<dbReference type="GO" id="GO:0006747">
    <property type="term" value="P:FAD biosynthetic process"/>
    <property type="evidence" value="ECO:0007669"/>
    <property type="project" value="UniProtKB-UniRule"/>
</dbReference>
<dbReference type="EC" id="2.7.7.2" evidence="15"/>
<keyword evidence="7 15" id="KW-0548">Nucleotidyltransferase</keyword>